<sequence length="274" mass="29767">MTEAKNKITDAWRTEQARALVCSSALKAACTNLEIVWAQLTREAEAKGLGKDRFPDRVNVAVEIVESVEVVLRDFGGDVSAMLTPWHDEGLTSDAVVAMVVANLAGLLPKDAYTHADLLKLGMALEGVAKSIVDVLTKCRIELAPANFTNIVCNIALPLLDAYLMVKAMNMDWTLEFPQAGALYNPSTMTDDDNELEWRLNDDDEVTALPQGMRDTKVVLLATVPGIPHHFGGAETVVHRSRVLTVSSGTGVWTNIPAADVVSHQLPEDYQTGK</sequence>
<dbReference type="VEuPathDB" id="FungiDB:AMAG_12994"/>
<gene>
    <name evidence="1" type="ORF">AMAG_12994</name>
</gene>
<reference evidence="1 2" key="1">
    <citation type="submission" date="2009-11" db="EMBL/GenBank/DDBJ databases">
        <title>Annotation of Allomyces macrogynus ATCC 38327.</title>
        <authorList>
            <consortium name="The Broad Institute Genome Sequencing Platform"/>
            <person name="Russ C."/>
            <person name="Cuomo C."/>
            <person name="Burger G."/>
            <person name="Gray M.W."/>
            <person name="Holland P.W.H."/>
            <person name="King N."/>
            <person name="Lang F.B.F."/>
            <person name="Roger A.J."/>
            <person name="Ruiz-Trillo I."/>
            <person name="Young S.K."/>
            <person name="Zeng Q."/>
            <person name="Gargeya S."/>
            <person name="Fitzgerald M."/>
            <person name="Haas B."/>
            <person name="Abouelleil A."/>
            <person name="Alvarado L."/>
            <person name="Arachchi H.M."/>
            <person name="Berlin A."/>
            <person name="Chapman S.B."/>
            <person name="Gearin G."/>
            <person name="Goldberg J."/>
            <person name="Griggs A."/>
            <person name="Gujja S."/>
            <person name="Hansen M."/>
            <person name="Heiman D."/>
            <person name="Howarth C."/>
            <person name="Larimer J."/>
            <person name="Lui A."/>
            <person name="MacDonald P.J.P."/>
            <person name="McCowen C."/>
            <person name="Montmayeur A."/>
            <person name="Murphy C."/>
            <person name="Neiman D."/>
            <person name="Pearson M."/>
            <person name="Priest M."/>
            <person name="Roberts A."/>
            <person name="Saif S."/>
            <person name="Shea T."/>
            <person name="Sisk P."/>
            <person name="Stolte C."/>
            <person name="Sykes S."/>
            <person name="Wortman J."/>
            <person name="Nusbaum C."/>
            <person name="Birren B."/>
        </authorList>
    </citation>
    <scope>NUCLEOTIDE SEQUENCE [LARGE SCALE GENOMIC DNA]</scope>
    <source>
        <strain evidence="1 2">ATCC 38327</strain>
    </source>
</reference>
<dbReference type="AlphaFoldDB" id="A0A0L0T0P8"/>
<dbReference type="Proteomes" id="UP000054350">
    <property type="component" value="Unassembled WGS sequence"/>
</dbReference>
<dbReference type="EMBL" id="GG745356">
    <property type="protein sequence ID" value="KNE68336.1"/>
    <property type="molecule type" value="Genomic_DNA"/>
</dbReference>
<organism evidence="1 2">
    <name type="scientific">Allomyces macrogynus (strain ATCC 38327)</name>
    <name type="common">Allomyces javanicus var. macrogynus</name>
    <dbReference type="NCBI Taxonomy" id="578462"/>
    <lineage>
        <taxon>Eukaryota</taxon>
        <taxon>Fungi</taxon>
        <taxon>Fungi incertae sedis</taxon>
        <taxon>Blastocladiomycota</taxon>
        <taxon>Blastocladiomycetes</taxon>
        <taxon>Blastocladiales</taxon>
        <taxon>Blastocladiaceae</taxon>
        <taxon>Allomyces</taxon>
    </lineage>
</organism>
<evidence type="ECO:0000313" key="1">
    <source>
        <dbReference type="EMBL" id="KNE68336.1"/>
    </source>
</evidence>
<name>A0A0L0T0P8_ALLM3</name>
<reference evidence="2" key="2">
    <citation type="submission" date="2009-11" db="EMBL/GenBank/DDBJ databases">
        <title>The Genome Sequence of Allomyces macrogynus strain ATCC 38327.</title>
        <authorList>
            <consortium name="The Broad Institute Genome Sequencing Platform"/>
            <person name="Russ C."/>
            <person name="Cuomo C."/>
            <person name="Shea T."/>
            <person name="Young S.K."/>
            <person name="Zeng Q."/>
            <person name="Koehrsen M."/>
            <person name="Haas B."/>
            <person name="Borodovsky M."/>
            <person name="Guigo R."/>
            <person name="Alvarado L."/>
            <person name="Berlin A."/>
            <person name="Borenstein D."/>
            <person name="Chen Z."/>
            <person name="Engels R."/>
            <person name="Freedman E."/>
            <person name="Gellesch M."/>
            <person name="Goldberg J."/>
            <person name="Griggs A."/>
            <person name="Gujja S."/>
            <person name="Heiman D."/>
            <person name="Hepburn T."/>
            <person name="Howarth C."/>
            <person name="Jen D."/>
            <person name="Larson L."/>
            <person name="Lewis B."/>
            <person name="Mehta T."/>
            <person name="Park D."/>
            <person name="Pearson M."/>
            <person name="Roberts A."/>
            <person name="Saif S."/>
            <person name="Shenoy N."/>
            <person name="Sisk P."/>
            <person name="Stolte C."/>
            <person name="Sykes S."/>
            <person name="Walk T."/>
            <person name="White J."/>
            <person name="Yandava C."/>
            <person name="Burger G."/>
            <person name="Gray M.W."/>
            <person name="Holland P.W.H."/>
            <person name="King N."/>
            <person name="Lang F.B.F."/>
            <person name="Roger A.J."/>
            <person name="Ruiz-Trillo I."/>
            <person name="Lander E."/>
            <person name="Nusbaum C."/>
        </authorList>
    </citation>
    <scope>NUCLEOTIDE SEQUENCE [LARGE SCALE GENOMIC DNA]</scope>
    <source>
        <strain evidence="2">ATCC 38327</strain>
    </source>
</reference>
<protein>
    <submittedName>
        <fullName evidence="1">Uncharacterized protein</fullName>
    </submittedName>
</protein>
<evidence type="ECO:0000313" key="2">
    <source>
        <dbReference type="Proteomes" id="UP000054350"/>
    </source>
</evidence>
<keyword evidence="2" id="KW-1185">Reference proteome</keyword>
<accession>A0A0L0T0P8</accession>
<proteinExistence type="predicted"/>